<dbReference type="EMBL" id="JBICBT010000066">
    <property type="protein sequence ID" value="KAL3124586.1"/>
    <property type="molecule type" value="Genomic_DNA"/>
</dbReference>
<dbReference type="AlphaFoldDB" id="A0ABD2MAU6"/>
<proteinExistence type="predicted"/>
<comment type="caution">
    <text evidence="1">The sequence shown here is derived from an EMBL/GenBank/DDBJ whole genome shotgun (WGS) entry which is preliminary data.</text>
</comment>
<evidence type="ECO:0000313" key="1">
    <source>
        <dbReference type="EMBL" id="KAL3124586.1"/>
    </source>
</evidence>
<gene>
    <name evidence="1" type="ORF">niasHT_010427</name>
</gene>
<sequence length="170" mass="20264">MQFYASHAILRVSWYFTRPSHLRVPCISRVPWIFTRPMQFYASRAILHAPWHYTRPSHFTRPMYFTRPMAFYAYFTFYASHGILRVPSFLRVPCHFTRLMALANSKKFSNNFLARRSSLRRCQREDLETVAQPSSFEKIGEWTPNLRGSWPPFYELAERDKNSADPPTHH</sequence>
<reference evidence="1 2" key="1">
    <citation type="submission" date="2024-10" db="EMBL/GenBank/DDBJ databases">
        <authorList>
            <person name="Kim D."/>
        </authorList>
    </citation>
    <scope>NUCLEOTIDE SEQUENCE [LARGE SCALE GENOMIC DNA]</scope>
    <source>
        <strain evidence="1">BH-2024</strain>
    </source>
</reference>
<protein>
    <submittedName>
        <fullName evidence="1">Uncharacterized protein</fullName>
    </submittedName>
</protein>
<dbReference type="Proteomes" id="UP001620626">
    <property type="component" value="Unassembled WGS sequence"/>
</dbReference>
<keyword evidence="2" id="KW-1185">Reference proteome</keyword>
<evidence type="ECO:0000313" key="2">
    <source>
        <dbReference type="Proteomes" id="UP001620626"/>
    </source>
</evidence>
<accession>A0ABD2MAU6</accession>
<name>A0ABD2MAU6_9BILA</name>
<organism evidence="1 2">
    <name type="scientific">Heterodera trifolii</name>
    <dbReference type="NCBI Taxonomy" id="157864"/>
    <lineage>
        <taxon>Eukaryota</taxon>
        <taxon>Metazoa</taxon>
        <taxon>Ecdysozoa</taxon>
        <taxon>Nematoda</taxon>
        <taxon>Chromadorea</taxon>
        <taxon>Rhabditida</taxon>
        <taxon>Tylenchina</taxon>
        <taxon>Tylenchomorpha</taxon>
        <taxon>Tylenchoidea</taxon>
        <taxon>Heteroderidae</taxon>
        <taxon>Heteroderinae</taxon>
        <taxon>Heterodera</taxon>
    </lineage>
</organism>